<evidence type="ECO:0000259" key="1">
    <source>
        <dbReference type="Pfam" id="PF05899"/>
    </source>
</evidence>
<dbReference type="Proteomes" id="UP000235739">
    <property type="component" value="Unassembled WGS sequence"/>
</dbReference>
<dbReference type="PANTHER" id="PTHR40943">
    <property type="entry name" value="CYTOPLASMIC PROTEIN-RELATED"/>
    <property type="match status" value="1"/>
</dbReference>
<name>A0A2N7S1T7_9MICC</name>
<dbReference type="PANTHER" id="PTHR40943:SF1">
    <property type="entry name" value="CYTOPLASMIC PROTEIN"/>
    <property type="match status" value="1"/>
</dbReference>
<dbReference type="AlphaFoldDB" id="A0A2N7S1T7"/>
<protein>
    <submittedName>
        <fullName evidence="2">Cupin</fullName>
    </submittedName>
</protein>
<dbReference type="RefSeq" id="WP_102597260.1">
    <property type="nucleotide sequence ID" value="NZ_JBQDIL010000015.1"/>
</dbReference>
<evidence type="ECO:0000313" key="3">
    <source>
        <dbReference type="Proteomes" id="UP000235739"/>
    </source>
</evidence>
<organism evidence="2 3">
    <name type="scientific">Glutamicibacter arilaitensis</name>
    <dbReference type="NCBI Taxonomy" id="256701"/>
    <lineage>
        <taxon>Bacteria</taxon>
        <taxon>Bacillati</taxon>
        <taxon>Actinomycetota</taxon>
        <taxon>Actinomycetes</taxon>
        <taxon>Micrococcales</taxon>
        <taxon>Micrococcaceae</taxon>
        <taxon>Glutamicibacter</taxon>
    </lineage>
</organism>
<feature type="domain" description="(S)-ureidoglycine aminohydrolase cupin" evidence="1">
    <location>
        <begin position="45"/>
        <end position="119"/>
    </location>
</feature>
<dbReference type="InterPro" id="IPR011051">
    <property type="entry name" value="RmlC_Cupin_sf"/>
</dbReference>
<dbReference type="EMBL" id="PNQX01000001">
    <property type="protein sequence ID" value="PMQ20099.1"/>
    <property type="molecule type" value="Genomic_DNA"/>
</dbReference>
<dbReference type="SUPFAM" id="SSF51182">
    <property type="entry name" value="RmlC-like cupins"/>
    <property type="match status" value="1"/>
</dbReference>
<sequence length="122" mass="13363">MTSNSLRASHHQASRLGLPHQEIESEQQLAGQPAATVGLMELGTLDDAEIGVWEMSVGAMADIENDEWFVVLSGQATVQILEAGGFAAQEIELTPGSVVRLHQGMETRWTITQTLRKIYFAR</sequence>
<dbReference type="Pfam" id="PF05899">
    <property type="entry name" value="Cupin_3"/>
    <property type="match status" value="1"/>
</dbReference>
<reference evidence="2 3" key="1">
    <citation type="journal article" date="2017" name="Elife">
        <title>Extensive horizontal gene transfer in cheese-associated bacteria.</title>
        <authorList>
            <person name="Bonham K.S."/>
            <person name="Wolfe B.E."/>
            <person name="Dutton R.J."/>
        </authorList>
    </citation>
    <scope>NUCLEOTIDE SEQUENCE [LARGE SCALE GENOMIC DNA]</scope>
    <source>
        <strain evidence="2 3">JB182</strain>
    </source>
</reference>
<dbReference type="InterPro" id="IPR008579">
    <property type="entry name" value="UGlyAH_Cupin_dom"/>
</dbReference>
<gene>
    <name evidence="2" type="ORF">CIK84_00245</name>
</gene>
<proteinExistence type="predicted"/>
<comment type="caution">
    <text evidence="2">The sequence shown here is derived from an EMBL/GenBank/DDBJ whole genome shotgun (WGS) entry which is preliminary data.</text>
</comment>
<accession>A0A2N7S1T7</accession>
<dbReference type="InterPro" id="IPR014710">
    <property type="entry name" value="RmlC-like_jellyroll"/>
</dbReference>
<evidence type="ECO:0000313" key="2">
    <source>
        <dbReference type="EMBL" id="PMQ20099.1"/>
    </source>
</evidence>
<dbReference type="Gene3D" id="2.60.120.10">
    <property type="entry name" value="Jelly Rolls"/>
    <property type="match status" value="1"/>
</dbReference>